<protein>
    <submittedName>
        <fullName evidence="1">Efflux pump</fullName>
    </submittedName>
</protein>
<evidence type="ECO:0000313" key="1">
    <source>
        <dbReference type="EMBL" id="QFZ29345.1"/>
    </source>
</evidence>
<sequence length="706" mass="79415">MEKKQKKRAAVINRRCAIYYEVHHKIFLHPESSIADFCSPCIHKPTDFSTFFFLPFVSVSFCFYCSILVLYLHSRFTVFISSTLERHLQFVIMDSDEKLSVLSSSSSGSVDSPVKFTGNPETPVPHKKRGSFSSLTRSIVSSQKADEEEIKRFTEEEIKGDLTSAELELRREYTRNTIINRIVTRQDESDVSTYAIEEDRLPIDHDGEEFTKIDPELITWGFDNPEDPRNWRLSKKIYVVIFVSFYTLISPMSSSILSPAMKEVSAEFNIKSPVIQALVISIHILAWAIGPLVIAPLSEDDRLGRKTVLSVSCWLSLAFNIGCALSQNTTQLVVLRFVSGLFSATPLNVSPAVVSDLFDAKSRNLSLAGVFLIPFVGPAIAPIVGGYIAQAKGWRWVLYTLSIINGTVALLGTFFYVETYSPALLKKKANKLRKATGNQNLHTIYEMSNNESTLEKLKGTVTRPIVLLFTHPMIVGLGSFMAFIYGFLYLMIVTFPSVYEKSYGFSQSTAGLMYLSLGVGFLLGVLFWTYALGAVYNHLTEKNGGVSKPEYRLPCLFVTAIIIPIGLLWYGWSVQKKLHWMMSCVGSGLFAFGLVCVFQTLQAYLIDMNPKFAASSIAAAAIFRCFFGFSFPLFAPAMYAKLDYGWANTMCAIIALFLGVPFPYLCYKYGERIREWANQRLEKSQKEREEKLKQRLLKKQARLGTA</sequence>
<accession>A0ACD0WPY3</accession>
<evidence type="ECO:0000313" key="2">
    <source>
        <dbReference type="Proteomes" id="UP000326582"/>
    </source>
</evidence>
<dbReference type="EMBL" id="CP038488">
    <property type="protein sequence ID" value="QFZ29345.1"/>
    <property type="molecule type" value="Genomic_DNA"/>
</dbReference>
<reference evidence="2" key="1">
    <citation type="journal article" date="2019" name="MBio">
        <title>Comparative genomics for the elucidation of multidrug resistance (MDR) in Candida lusitaniae.</title>
        <authorList>
            <person name="Kannan A."/>
            <person name="Asner S.A."/>
            <person name="Trachsel E."/>
            <person name="Kelly S."/>
            <person name="Parker J."/>
            <person name="Sanglard D."/>
        </authorList>
    </citation>
    <scope>NUCLEOTIDE SEQUENCE [LARGE SCALE GENOMIC DNA]</scope>
    <source>
        <strain evidence="2">P1</strain>
    </source>
</reference>
<keyword evidence="2" id="KW-1185">Reference proteome</keyword>
<dbReference type="Proteomes" id="UP000326582">
    <property type="component" value="Chromosome 5"/>
</dbReference>
<name>A0ACD0WPY3_CLALS</name>
<gene>
    <name evidence="1" type="ORF">EJF14_50582</name>
</gene>
<proteinExistence type="predicted"/>
<organism evidence="1 2">
    <name type="scientific">Clavispora lusitaniae</name>
    <name type="common">Candida lusitaniae</name>
    <dbReference type="NCBI Taxonomy" id="36911"/>
    <lineage>
        <taxon>Eukaryota</taxon>
        <taxon>Fungi</taxon>
        <taxon>Dikarya</taxon>
        <taxon>Ascomycota</taxon>
        <taxon>Saccharomycotina</taxon>
        <taxon>Pichiomycetes</taxon>
        <taxon>Metschnikowiaceae</taxon>
        <taxon>Clavispora</taxon>
    </lineage>
</organism>